<evidence type="ECO:0000259" key="5">
    <source>
        <dbReference type="PROSITE" id="PS50893"/>
    </source>
</evidence>
<evidence type="ECO:0000256" key="2">
    <source>
        <dbReference type="ARBA" id="ARBA00022448"/>
    </source>
</evidence>
<dbReference type="EMBL" id="BAABXL010000001">
    <property type="protein sequence ID" value="GAA6270454.1"/>
    <property type="molecule type" value="Genomic_DNA"/>
</dbReference>
<dbReference type="Pfam" id="PF00005">
    <property type="entry name" value="ABC_tran"/>
    <property type="match status" value="1"/>
</dbReference>
<sequence>MLTIRNLHKIYGKYHALSGLDMNVADGALYGFVGPNGAGKTTTIKIMTGLLGAEEGSVEIDGTDALGEPDALKGQIGYVPDFFGVYDNLTVGEYMSFFASCYRIDGLVARKRYTALLEQVGLEDKLDFYVDGLSRGMKQRLCLARALIHDPAILILDEPTSGLDPRTRFEFKEILEELKCAGKTIIISSHVLSELSEMCTDIGIIDQGRMVLEGNIGDILSRVNASNPLVISVYSNMEQAMAVLRRHPCVQTISMREKDICVRFAGDSADEAMLLQQLIDAGVLVNGFVREKGSLESVFMQLTDHEEERVVTSYEAESGLYS</sequence>
<dbReference type="InterPro" id="IPR003593">
    <property type="entry name" value="AAA+_ATPase"/>
</dbReference>
<dbReference type="RefSeq" id="WP_176254830.1">
    <property type="nucleotide sequence ID" value="NZ_BAABXL010000001.1"/>
</dbReference>
<evidence type="ECO:0000313" key="7">
    <source>
        <dbReference type="Proteomes" id="UP001600894"/>
    </source>
</evidence>
<name>A0ABQ0B2E3_9FIRM</name>
<keyword evidence="2" id="KW-0813">Transport</keyword>
<keyword evidence="4 6" id="KW-0067">ATP-binding</keyword>
<dbReference type="PANTHER" id="PTHR43335">
    <property type="entry name" value="ABC TRANSPORTER, ATP-BINDING PROTEIN"/>
    <property type="match status" value="1"/>
</dbReference>
<dbReference type="Proteomes" id="UP001600894">
    <property type="component" value="Unassembled WGS sequence"/>
</dbReference>
<accession>A0ABQ0B2E3</accession>
<dbReference type="InterPro" id="IPR027417">
    <property type="entry name" value="P-loop_NTPase"/>
</dbReference>
<dbReference type="CDD" id="cd03230">
    <property type="entry name" value="ABC_DR_subfamily_A"/>
    <property type="match status" value="1"/>
</dbReference>
<proteinExistence type="inferred from homology"/>
<dbReference type="SMART" id="SM00382">
    <property type="entry name" value="AAA"/>
    <property type="match status" value="1"/>
</dbReference>
<comment type="caution">
    <text evidence="6">The sequence shown here is derived from an EMBL/GenBank/DDBJ whole genome shotgun (WGS) entry which is preliminary data.</text>
</comment>
<reference evidence="6 7" key="1">
    <citation type="submission" date="2024-04" db="EMBL/GenBank/DDBJ databases">
        <title>Defined microbial consortia suppress multidrug-resistant proinflammatory Enterobacteriaceae via ecological control.</title>
        <authorList>
            <person name="Furuichi M."/>
            <person name="Kawaguchi T."/>
            <person name="Pust M."/>
            <person name="Yasuma K."/>
            <person name="Plichta D."/>
            <person name="Hasegawa N."/>
            <person name="Ohya T."/>
            <person name="Bhattarai S."/>
            <person name="Sasajima S."/>
            <person name="Aoto Y."/>
            <person name="Tuganbaev T."/>
            <person name="Yaginuma M."/>
            <person name="Ueda M."/>
            <person name="Okahashi N."/>
            <person name="Amafuji K."/>
            <person name="Kiridooshi Y."/>
            <person name="Sugita K."/>
            <person name="Strazar M."/>
            <person name="Skelly A."/>
            <person name="Suda W."/>
            <person name="Hattori M."/>
            <person name="Nakamoto N."/>
            <person name="Caballero S."/>
            <person name="Norman J."/>
            <person name="Olle B."/>
            <person name="Tanoue T."/>
            <person name="Arita M."/>
            <person name="Bucci V."/>
            <person name="Atarashi K."/>
            <person name="Xavier R."/>
            <person name="Honda K."/>
        </authorList>
    </citation>
    <scope>NUCLEOTIDE SEQUENCE [LARGE SCALE GENOMIC DNA]</scope>
    <source>
        <strain evidence="7">f13</strain>
    </source>
</reference>
<organism evidence="6 7">
    <name type="scientific">Enterocloster alcoholdehydrogenati</name>
    <dbReference type="NCBI Taxonomy" id="2547410"/>
    <lineage>
        <taxon>Bacteria</taxon>
        <taxon>Bacillati</taxon>
        <taxon>Bacillota</taxon>
        <taxon>Clostridia</taxon>
        <taxon>Lachnospirales</taxon>
        <taxon>Lachnospiraceae</taxon>
        <taxon>Enterocloster</taxon>
    </lineage>
</organism>
<comment type="similarity">
    <text evidence="1">Belongs to the ABC transporter superfamily.</text>
</comment>
<evidence type="ECO:0000313" key="6">
    <source>
        <dbReference type="EMBL" id="GAA6270454.1"/>
    </source>
</evidence>
<evidence type="ECO:0000256" key="4">
    <source>
        <dbReference type="ARBA" id="ARBA00022840"/>
    </source>
</evidence>
<dbReference type="PANTHER" id="PTHR43335:SF3">
    <property type="entry name" value="ABC TRANSPORTER"/>
    <property type="match status" value="1"/>
</dbReference>
<keyword evidence="3" id="KW-0547">Nucleotide-binding</keyword>
<dbReference type="SUPFAM" id="SSF52540">
    <property type="entry name" value="P-loop containing nucleoside triphosphate hydrolases"/>
    <property type="match status" value="1"/>
</dbReference>
<feature type="domain" description="ABC transporter" evidence="5">
    <location>
        <begin position="2"/>
        <end position="232"/>
    </location>
</feature>
<dbReference type="Gene3D" id="3.40.50.300">
    <property type="entry name" value="P-loop containing nucleotide triphosphate hydrolases"/>
    <property type="match status" value="1"/>
</dbReference>
<gene>
    <name evidence="6" type="ORF">F130042H8_35140</name>
</gene>
<dbReference type="GO" id="GO:0005524">
    <property type="term" value="F:ATP binding"/>
    <property type="evidence" value="ECO:0007669"/>
    <property type="project" value="UniProtKB-KW"/>
</dbReference>
<protein>
    <submittedName>
        <fullName evidence="6">ABC transporter ATP-binding protein</fullName>
    </submittedName>
</protein>
<evidence type="ECO:0000256" key="3">
    <source>
        <dbReference type="ARBA" id="ARBA00022741"/>
    </source>
</evidence>
<dbReference type="PROSITE" id="PS50893">
    <property type="entry name" value="ABC_TRANSPORTER_2"/>
    <property type="match status" value="1"/>
</dbReference>
<dbReference type="InterPro" id="IPR003439">
    <property type="entry name" value="ABC_transporter-like_ATP-bd"/>
</dbReference>
<evidence type="ECO:0000256" key="1">
    <source>
        <dbReference type="ARBA" id="ARBA00005417"/>
    </source>
</evidence>
<keyword evidence="7" id="KW-1185">Reference proteome</keyword>